<dbReference type="SUPFAM" id="SSF52540">
    <property type="entry name" value="P-loop containing nucleoside triphosphate hydrolases"/>
    <property type="match status" value="1"/>
</dbReference>
<dbReference type="EMBL" id="QYUK01000011">
    <property type="protein sequence ID" value="RJF86585.1"/>
    <property type="molecule type" value="Genomic_DNA"/>
</dbReference>
<dbReference type="EC" id="3.6.3.28" evidence="8"/>
<dbReference type="InterPro" id="IPR017871">
    <property type="entry name" value="ABC_transporter-like_CS"/>
</dbReference>
<dbReference type="PANTHER" id="PTHR43166:SF6">
    <property type="entry name" value="PHOSPHONATES IMPORT ATP-BINDING PROTEIN PHNC"/>
    <property type="match status" value="1"/>
</dbReference>
<dbReference type="InterPro" id="IPR003439">
    <property type="entry name" value="ABC_transporter-like_ATP-bd"/>
</dbReference>
<evidence type="ECO:0000313" key="9">
    <source>
        <dbReference type="Proteomes" id="UP000284605"/>
    </source>
</evidence>
<dbReference type="PANTHER" id="PTHR43166">
    <property type="entry name" value="AMINO ACID IMPORT ATP-BINDING PROTEIN"/>
    <property type="match status" value="1"/>
</dbReference>
<accession>A0A418W990</accession>
<dbReference type="GO" id="GO:0005524">
    <property type="term" value="F:ATP binding"/>
    <property type="evidence" value="ECO:0007669"/>
    <property type="project" value="UniProtKB-KW"/>
</dbReference>
<dbReference type="GO" id="GO:0016887">
    <property type="term" value="F:ATP hydrolysis activity"/>
    <property type="evidence" value="ECO:0007669"/>
    <property type="project" value="InterPro"/>
</dbReference>
<dbReference type="GO" id="GO:0016020">
    <property type="term" value="C:membrane"/>
    <property type="evidence" value="ECO:0007669"/>
    <property type="project" value="InterPro"/>
</dbReference>
<dbReference type="InterPro" id="IPR003593">
    <property type="entry name" value="AAA+_ATPase"/>
</dbReference>
<gene>
    <name evidence="8" type="primary">phnC</name>
    <name evidence="8" type="ORF">D3874_05745</name>
</gene>
<dbReference type="SMART" id="SM00382">
    <property type="entry name" value="AAA"/>
    <property type="match status" value="1"/>
</dbReference>
<evidence type="ECO:0000256" key="3">
    <source>
        <dbReference type="ARBA" id="ARBA00022741"/>
    </source>
</evidence>
<dbReference type="Gene3D" id="3.40.50.300">
    <property type="entry name" value="P-loop containing nucleotide triphosphate hydrolases"/>
    <property type="match status" value="1"/>
</dbReference>
<dbReference type="NCBIfam" id="TIGR02315">
    <property type="entry name" value="ABC_phnC"/>
    <property type="match status" value="1"/>
</dbReference>
<keyword evidence="8" id="KW-0378">Hydrolase</keyword>
<keyword evidence="1" id="KW-0813">Transport</keyword>
<dbReference type="CDD" id="cd03256">
    <property type="entry name" value="ABC_PhnC_transporter"/>
    <property type="match status" value="1"/>
</dbReference>
<dbReference type="Pfam" id="PF00005">
    <property type="entry name" value="ABC_tran"/>
    <property type="match status" value="1"/>
</dbReference>
<keyword evidence="3" id="KW-0547">Nucleotide-binding</keyword>
<comment type="caution">
    <text evidence="8">The sequence shown here is derived from an EMBL/GenBank/DDBJ whole genome shotgun (WGS) entry which is preliminary data.</text>
</comment>
<keyword evidence="4 8" id="KW-0067">ATP-binding</keyword>
<dbReference type="AlphaFoldDB" id="A0A418W990"/>
<evidence type="ECO:0000256" key="1">
    <source>
        <dbReference type="ARBA" id="ARBA00022448"/>
    </source>
</evidence>
<keyword evidence="9" id="KW-1185">Reference proteome</keyword>
<protein>
    <submittedName>
        <fullName evidence="8">Phosphonate ABC transporter ATP-binding protein</fullName>
        <ecNumber evidence="8">3.6.3.28</ecNumber>
    </submittedName>
</protein>
<keyword evidence="2" id="KW-1003">Cell membrane</keyword>
<reference evidence="8 9" key="1">
    <citation type="submission" date="2018-09" db="EMBL/GenBank/DDBJ databases">
        <authorList>
            <person name="Zhu H."/>
        </authorList>
    </citation>
    <scope>NUCLEOTIDE SEQUENCE [LARGE SCALE GENOMIC DNA]</scope>
    <source>
        <strain evidence="8 9">K1W22B-8</strain>
    </source>
</reference>
<dbReference type="InterPro" id="IPR027417">
    <property type="entry name" value="P-loop_NTPase"/>
</dbReference>
<dbReference type="RefSeq" id="WP_119777230.1">
    <property type="nucleotide sequence ID" value="NZ_QYUK01000011.1"/>
</dbReference>
<dbReference type="PROSITE" id="PS00211">
    <property type="entry name" value="ABC_TRANSPORTER_1"/>
    <property type="match status" value="1"/>
</dbReference>
<dbReference type="OrthoDB" id="9802264at2"/>
<evidence type="ECO:0000256" key="6">
    <source>
        <dbReference type="ARBA" id="ARBA00023136"/>
    </source>
</evidence>
<keyword evidence="5" id="KW-1278">Translocase</keyword>
<evidence type="ECO:0000259" key="7">
    <source>
        <dbReference type="PROSITE" id="PS50893"/>
    </source>
</evidence>
<name>A0A418W990_9PROT</name>
<evidence type="ECO:0000256" key="5">
    <source>
        <dbReference type="ARBA" id="ARBA00022967"/>
    </source>
</evidence>
<sequence>MVAAIEVRQLTKTFGAGRKALDAVDLTIEKGEMVALIGASGSGKSTLMRHVAGLVAADRKGTHDGSILVNGRPVQDKGRIGREVRDIRSEIGFVFQQFGLVNRMSVLTNTLAGALGRLPQWRTLFKLFPRADRDLAMAALARVGVADWAYERAGTLSGGQQQRVAIARTLVQKAPVVMADEPIASLDPTASRNVMEILQRINREDGITVVVTLHQVDYAVRYCPRTVALRRGRIVYDGPSAELTPQLLGELYAGDQEAAAALWGTAMQDGADSLEMKLAAGLV</sequence>
<dbReference type="Proteomes" id="UP000284605">
    <property type="component" value="Unassembled WGS sequence"/>
</dbReference>
<dbReference type="InterPro" id="IPR050086">
    <property type="entry name" value="MetN_ABC_transporter-like"/>
</dbReference>
<dbReference type="PROSITE" id="PS50893">
    <property type="entry name" value="ABC_TRANSPORTER_2"/>
    <property type="match status" value="1"/>
</dbReference>
<organism evidence="8 9">
    <name type="scientific">Oleomonas cavernae</name>
    <dbReference type="NCBI Taxonomy" id="2320859"/>
    <lineage>
        <taxon>Bacteria</taxon>
        <taxon>Pseudomonadati</taxon>
        <taxon>Pseudomonadota</taxon>
        <taxon>Alphaproteobacteria</taxon>
        <taxon>Acetobacterales</taxon>
        <taxon>Acetobacteraceae</taxon>
        <taxon>Oleomonas</taxon>
    </lineage>
</organism>
<evidence type="ECO:0000256" key="4">
    <source>
        <dbReference type="ARBA" id="ARBA00022840"/>
    </source>
</evidence>
<dbReference type="GO" id="GO:0015416">
    <property type="term" value="F:ABC-type phosphonate transporter activity"/>
    <property type="evidence" value="ECO:0007669"/>
    <property type="project" value="InterPro"/>
</dbReference>
<feature type="domain" description="ABC transporter" evidence="7">
    <location>
        <begin position="5"/>
        <end position="256"/>
    </location>
</feature>
<evidence type="ECO:0000313" key="8">
    <source>
        <dbReference type="EMBL" id="RJF86585.1"/>
    </source>
</evidence>
<evidence type="ECO:0000256" key="2">
    <source>
        <dbReference type="ARBA" id="ARBA00022475"/>
    </source>
</evidence>
<keyword evidence="6" id="KW-0472">Membrane</keyword>
<dbReference type="InterPro" id="IPR012693">
    <property type="entry name" value="ABC_transpr_PhnC"/>
</dbReference>
<proteinExistence type="predicted"/>